<dbReference type="Pfam" id="PF00733">
    <property type="entry name" value="Asn_synthase"/>
    <property type="match status" value="1"/>
</dbReference>
<dbReference type="Pfam" id="PF13537">
    <property type="entry name" value="GATase_7"/>
    <property type="match status" value="1"/>
</dbReference>
<dbReference type="GO" id="GO:0004066">
    <property type="term" value="F:asparagine synthase (glutamine-hydrolyzing) activity"/>
    <property type="evidence" value="ECO:0007669"/>
    <property type="project" value="UniProtKB-EC"/>
</dbReference>
<dbReference type="InterPro" id="IPR051786">
    <property type="entry name" value="ASN_synthetase/amidase"/>
</dbReference>
<dbReference type="Gene3D" id="3.60.20.10">
    <property type="entry name" value="Glutamine Phosphoribosylpyrophosphate, subunit 1, domain 1"/>
    <property type="match status" value="1"/>
</dbReference>
<accession>A0ABV6Q716</accession>
<dbReference type="EMBL" id="JBHLTQ010000002">
    <property type="protein sequence ID" value="MFC0604074.1"/>
    <property type="molecule type" value="Genomic_DNA"/>
</dbReference>
<evidence type="ECO:0000256" key="4">
    <source>
        <dbReference type="ARBA" id="ARBA00022741"/>
    </source>
</evidence>
<dbReference type="RefSeq" id="WP_386061059.1">
    <property type="nucleotide sequence ID" value="NZ_JBHLTQ010000002.1"/>
</dbReference>
<comment type="caution">
    <text evidence="9">The sequence shown here is derived from an EMBL/GenBank/DDBJ whole genome shotgun (WGS) entry which is preliminary data.</text>
</comment>
<dbReference type="SUPFAM" id="SSF52402">
    <property type="entry name" value="Adenine nucleotide alpha hydrolases-like"/>
    <property type="match status" value="1"/>
</dbReference>
<keyword evidence="4" id="KW-0547">Nucleotide-binding</keyword>
<protein>
    <recommendedName>
        <fullName evidence="3">asparagine synthase (glutamine-hydrolyzing)</fullName>
        <ecNumber evidence="3">6.3.5.4</ecNumber>
    </recommendedName>
</protein>
<keyword evidence="5" id="KW-0067">ATP-binding</keyword>
<dbReference type="Gene3D" id="3.40.50.620">
    <property type="entry name" value="HUPs"/>
    <property type="match status" value="1"/>
</dbReference>
<sequence>MCGFTGFINLEGQPLNSRVLKAMTDIQEHRGPDDQGMVGFSLFKDTKVNVIDGQTDEFSHLNAGIGFNRLSILDLSQKGHQPMISNCGNYILAYNGETYNALAYRDELIAKGHPIKSKTDSEVLLYLYIEYGIDKMLDMLNGMFAFIIVDLKQSKSFIVRDQLGIKPMYIYKTSKIVMFSSEIKSFTEHPEFKAELNTNHLDEYLLFRYCAHDRTLYKNVEQVPPGHYYEISKDSVKVKEYWSYKMVEENNISLKDAVEVLDATFKESIKSQLLSDVLVGCQLSGGVDSSLVTTYAREFFNANMDTFSIVFSDANYSEEEFINYVTNHTNSDSHRYQYSNQYAFENFFKATWHLDQPISIPNTLGIKRLAERAKENVTVLLSGEGADELFGGYSRYHDLSCRFNMNLKGYSKVPLIGNKIQNKYNLGQTPEDFFIMSSSAIQLQDYDKFSVSNSIEDVIAQRKAVFPTQGDLIKRASAYDLKTYMVDLLNRQDKMTMAHSVENRVPFLDKNMVQLVATLPSDLLVKKCNDLRYLNKSNTYTKHILKELAVKRFNKDFVYRNKSGFPLPVKDLFLKTDMFNLIEDQLLPGIKSRGVFNFTEVSKIWNKKNKGFSKSDLKNLWMFFAFETWAQTFLDGKYNG</sequence>
<evidence type="ECO:0000256" key="6">
    <source>
        <dbReference type="ARBA" id="ARBA00022962"/>
    </source>
</evidence>
<proteinExistence type="inferred from homology"/>
<gene>
    <name evidence="9" type="primary">asnB</name>
    <name evidence="9" type="ORF">ACFFGA_05880</name>
</gene>
<dbReference type="NCBIfam" id="TIGR01536">
    <property type="entry name" value="asn_synth_AEB"/>
    <property type="match status" value="1"/>
</dbReference>
<comment type="pathway">
    <text evidence="1">Amino-acid biosynthesis; L-asparagine biosynthesis; L-asparagine from L-aspartate (L-Gln route): step 1/1.</text>
</comment>
<evidence type="ECO:0000256" key="3">
    <source>
        <dbReference type="ARBA" id="ARBA00012737"/>
    </source>
</evidence>
<name>A0ABV6Q716_9FLAO</name>
<dbReference type="CDD" id="cd01991">
    <property type="entry name" value="Asn_synthase_B_C"/>
    <property type="match status" value="1"/>
</dbReference>
<dbReference type="CDD" id="cd00712">
    <property type="entry name" value="AsnB"/>
    <property type="match status" value="1"/>
</dbReference>
<keyword evidence="9" id="KW-0436">Ligase</keyword>
<dbReference type="PIRSF" id="PIRSF001589">
    <property type="entry name" value="Asn_synthetase_glu-h"/>
    <property type="match status" value="1"/>
</dbReference>
<keyword evidence="10" id="KW-1185">Reference proteome</keyword>
<dbReference type="InterPro" id="IPR006426">
    <property type="entry name" value="Asn_synth_AEB"/>
</dbReference>
<dbReference type="InterPro" id="IPR029055">
    <property type="entry name" value="Ntn_hydrolases_N"/>
</dbReference>
<evidence type="ECO:0000256" key="7">
    <source>
        <dbReference type="ARBA" id="ARBA00048741"/>
    </source>
</evidence>
<evidence type="ECO:0000256" key="1">
    <source>
        <dbReference type="ARBA" id="ARBA00005187"/>
    </source>
</evidence>
<comment type="similarity">
    <text evidence="2">Belongs to the asparagine synthetase family.</text>
</comment>
<comment type="catalytic activity">
    <reaction evidence="7">
        <text>L-aspartate + L-glutamine + ATP + H2O = L-asparagine + L-glutamate + AMP + diphosphate + H(+)</text>
        <dbReference type="Rhea" id="RHEA:12228"/>
        <dbReference type="ChEBI" id="CHEBI:15377"/>
        <dbReference type="ChEBI" id="CHEBI:15378"/>
        <dbReference type="ChEBI" id="CHEBI:29985"/>
        <dbReference type="ChEBI" id="CHEBI:29991"/>
        <dbReference type="ChEBI" id="CHEBI:30616"/>
        <dbReference type="ChEBI" id="CHEBI:33019"/>
        <dbReference type="ChEBI" id="CHEBI:58048"/>
        <dbReference type="ChEBI" id="CHEBI:58359"/>
        <dbReference type="ChEBI" id="CHEBI:456215"/>
        <dbReference type="EC" id="6.3.5.4"/>
    </reaction>
</comment>
<feature type="domain" description="Glutamine amidotransferase type-2" evidence="8">
    <location>
        <begin position="2"/>
        <end position="234"/>
    </location>
</feature>
<dbReference type="InterPro" id="IPR014729">
    <property type="entry name" value="Rossmann-like_a/b/a_fold"/>
</dbReference>
<dbReference type="InterPro" id="IPR017932">
    <property type="entry name" value="GATase_2_dom"/>
</dbReference>
<dbReference type="PANTHER" id="PTHR43284">
    <property type="entry name" value="ASPARAGINE SYNTHETASE (GLUTAMINE-HYDROLYZING)"/>
    <property type="match status" value="1"/>
</dbReference>
<evidence type="ECO:0000256" key="2">
    <source>
        <dbReference type="ARBA" id="ARBA00005752"/>
    </source>
</evidence>
<organism evidence="9 10">
    <name type="scientific">Winogradskyella pulchriflava</name>
    <dbReference type="NCBI Taxonomy" id="1110688"/>
    <lineage>
        <taxon>Bacteria</taxon>
        <taxon>Pseudomonadati</taxon>
        <taxon>Bacteroidota</taxon>
        <taxon>Flavobacteriia</taxon>
        <taxon>Flavobacteriales</taxon>
        <taxon>Flavobacteriaceae</taxon>
        <taxon>Winogradskyella</taxon>
    </lineage>
</organism>
<dbReference type="PROSITE" id="PS51278">
    <property type="entry name" value="GATASE_TYPE_2"/>
    <property type="match status" value="1"/>
</dbReference>
<keyword evidence="6" id="KW-0315">Glutamine amidotransferase</keyword>
<dbReference type="SUPFAM" id="SSF56235">
    <property type="entry name" value="N-terminal nucleophile aminohydrolases (Ntn hydrolases)"/>
    <property type="match status" value="1"/>
</dbReference>
<evidence type="ECO:0000256" key="5">
    <source>
        <dbReference type="ARBA" id="ARBA00022840"/>
    </source>
</evidence>
<dbReference type="PANTHER" id="PTHR43284:SF1">
    <property type="entry name" value="ASPARAGINE SYNTHETASE"/>
    <property type="match status" value="1"/>
</dbReference>
<dbReference type="EC" id="6.3.5.4" evidence="3"/>
<evidence type="ECO:0000313" key="10">
    <source>
        <dbReference type="Proteomes" id="UP001589832"/>
    </source>
</evidence>
<evidence type="ECO:0000313" key="9">
    <source>
        <dbReference type="EMBL" id="MFC0604074.1"/>
    </source>
</evidence>
<dbReference type="InterPro" id="IPR001962">
    <property type="entry name" value="Asn_synthase"/>
</dbReference>
<dbReference type="InterPro" id="IPR033738">
    <property type="entry name" value="AsnB_N"/>
</dbReference>
<dbReference type="Proteomes" id="UP001589832">
    <property type="component" value="Unassembled WGS sequence"/>
</dbReference>
<evidence type="ECO:0000259" key="8">
    <source>
        <dbReference type="PROSITE" id="PS51278"/>
    </source>
</evidence>
<reference evidence="9 10" key="1">
    <citation type="submission" date="2024-09" db="EMBL/GenBank/DDBJ databases">
        <authorList>
            <person name="Sun Q."/>
            <person name="Mori K."/>
        </authorList>
    </citation>
    <scope>NUCLEOTIDE SEQUENCE [LARGE SCALE GENOMIC DNA]</scope>
    <source>
        <strain evidence="9 10">NCAIM B.02481</strain>
    </source>
</reference>